<dbReference type="InterPro" id="IPR013083">
    <property type="entry name" value="Znf_RING/FYVE/PHD"/>
</dbReference>
<dbReference type="RefSeq" id="XP_016241997.1">
    <property type="nucleotide sequence ID" value="XM_016400357.1"/>
</dbReference>
<evidence type="ECO:0000256" key="4">
    <source>
        <dbReference type="PROSITE-ProRule" id="PRU00452"/>
    </source>
</evidence>
<evidence type="ECO:0000256" key="5">
    <source>
        <dbReference type="SAM" id="MobiDB-lite"/>
    </source>
</evidence>
<dbReference type="InterPro" id="IPR004181">
    <property type="entry name" value="Znf_MIZ"/>
</dbReference>
<dbReference type="Proteomes" id="UP000054466">
    <property type="component" value="Unassembled WGS sequence"/>
</dbReference>
<dbReference type="GO" id="GO:0000785">
    <property type="term" value="C:chromatin"/>
    <property type="evidence" value="ECO:0007669"/>
    <property type="project" value="TreeGrafter"/>
</dbReference>
<dbReference type="GeneID" id="27351985"/>
<dbReference type="HOGENOM" id="CLU_095399_0_0_1"/>
<feature type="domain" description="SP-RING-type" evidence="6">
    <location>
        <begin position="26"/>
        <end position="111"/>
    </location>
</feature>
<proteinExistence type="predicted"/>
<evidence type="ECO:0000256" key="3">
    <source>
        <dbReference type="ARBA" id="ARBA00022833"/>
    </source>
</evidence>
<evidence type="ECO:0000256" key="1">
    <source>
        <dbReference type="ARBA" id="ARBA00022723"/>
    </source>
</evidence>
<name>A0A0D1Z272_9EURO</name>
<dbReference type="Pfam" id="PF02891">
    <property type="entry name" value="zf-MIZ"/>
    <property type="match status" value="1"/>
</dbReference>
<dbReference type="PANTHER" id="PTHR10782:SF4">
    <property type="entry name" value="TONALLI, ISOFORM E"/>
    <property type="match status" value="1"/>
</dbReference>
<evidence type="ECO:0000313" key="8">
    <source>
        <dbReference type="Proteomes" id="UP000054466"/>
    </source>
</evidence>
<dbReference type="CDD" id="cd16650">
    <property type="entry name" value="SP-RING_PIAS-like"/>
    <property type="match status" value="1"/>
</dbReference>
<dbReference type="VEuPathDB" id="FungiDB:PV07_12791"/>
<keyword evidence="1" id="KW-0479">Metal-binding</keyword>
<accession>A0A0D1Z272</accession>
<dbReference type="STRING" id="569365.A0A0D1Z272"/>
<dbReference type="PROSITE" id="PS51044">
    <property type="entry name" value="ZF_SP_RING"/>
    <property type="match status" value="1"/>
</dbReference>
<dbReference type="GO" id="GO:0008270">
    <property type="term" value="F:zinc ion binding"/>
    <property type="evidence" value="ECO:0007669"/>
    <property type="project" value="UniProtKB-KW"/>
</dbReference>
<evidence type="ECO:0000259" key="6">
    <source>
        <dbReference type="PROSITE" id="PS51044"/>
    </source>
</evidence>
<keyword evidence="2 4" id="KW-0863">Zinc-finger</keyword>
<organism evidence="7 8">
    <name type="scientific">Cladophialophora immunda</name>
    <dbReference type="NCBI Taxonomy" id="569365"/>
    <lineage>
        <taxon>Eukaryota</taxon>
        <taxon>Fungi</taxon>
        <taxon>Dikarya</taxon>
        <taxon>Ascomycota</taxon>
        <taxon>Pezizomycotina</taxon>
        <taxon>Eurotiomycetes</taxon>
        <taxon>Chaetothyriomycetidae</taxon>
        <taxon>Chaetothyriales</taxon>
        <taxon>Herpotrichiellaceae</taxon>
        <taxon>Cladophialophora</taxon>
    </lineage>
</organism>
<dbReference type="EMBL" id="KN847187">
    <property type="protein sequence ID" value="KIW21781.1"/>
    <property type="molecule type" value="Genomic_DNA"/>
</dbReference>
<evidence type="ECO:0000256" key="2">
    <source>
        <dbReference type="ARBA" id="ARBA00022771"/>
    </source>
</evidence>
<dbReference type="OrthoDB" id="28127at2759"/>
<feature type="region of interest" description="Disordered" evidence="5">
    <location>
        <begin position="140"/>
        <end position="172"/>
    </location>
</feature>
<evidence type="ECO:0000313" key="7">
    <source>
        <dbReference type="EMBL" id="KIW21781.1"/>
    </source>
</evidence>
<protein>
    <recommendedName>
        <fullName evidence="6">SP-RING-type domain-containing protein</fullName>
    </recommendedName>
</protein>
<dbReference type="Gene3D" id="3.30.40.10">
    <property type="entry name" value="Zinc/RING finger domain, C3HC4 (zinc finger)"/>
    <property type="match status" value="1"/>
</dbReference>
<dbReference type="PANTHER" id="PTHR10782">
    <property type="entry name" value="ZINC FINGER MIZ DOMAIN-CONTAINING PROTEIN"/>
    <property type="match status" value="1"/>
</dbReference>
<dbReference type="GO" id="GO:0061665">
    <property type="term" value="F:SUMO ligase activity"/>
    <property type="evidence" value="ECO:0007669"/>
    <property type="project" value="TreeGrafter"/>
</dbReference>
<keyword evidence="8" id="KW-1185">Reference proteome</keyword>
<reference evidence="7 8" key="1">
    <citation type="submission" date="2015-01" db="EMBL/GenBank/DDBJ databases">
        <title>The Genome Sequence of Cladophialophora immunda CBS83496.</title>
        <authorList>
            <consortium name="The Broad Institute Genomics Platform"/>
            <person name="Cuomo C."/>
            <person name="de Hoog S."/>
            <person name="Gorbushina A."/>
            <person name="Stielow B."/>
            <person name="Teixiera M."/>
            <person name="Abouelleil A."/>
            <person name="Chapman S.B."/>
            <person name="Priest M."/>
            <person name="Young S.K."/>
            <person name="Wortman J."/>
            <person name="Nusbaum C."/>
            <person name="Birren B."/>
        </authorList>
    </citation>
    <scope>NUCLEOTIDE SEQUENCE [LARGE SCALE GENOMIC DNA]</scope>
    <source>
        <strain evidence="7 8">CBS 83496</strain>
    </source>
</reference>
<dbReference type="GO" id="GO:0016925">
    <property type="term" value="P:protein sumoylation"/>
    <property type="evidence" value="ECO:0007669"/>
    <property type="project" value="TreeGrafter"/>
</dbReference>
<gene>
    <name evidence="7" type="ORF">PV07_12791</name>
</gene>
<dbReference type="AlphaFoldDB" id="A0A0D1Z272"/>
<keyword evidence="3" id="KW-0862">Zinc</keyword>
<feature type="compositionally biased region" description="Polar residues" evidence="5">
    <location>
        <begin position="143"/>
        <end position="154"/>
    </location>
</feature>
<sequence>MVADIRRGRAIPRDQVIQEMRRKAEDPDEVVATSMVLSLKDPVGHTRITTPCRGICCVHLQCFDAALYLQLQKQAPTWTCPICNKAAGWEQLALDQFVNDILNQTPKSVEAVTVPVDGRWYIPIENNTVSCKPNPMPLVKTEPLSSGGVTTAPSASEPKRRKRHGTPEIIDLTGSDDEEFRQAQPQSPLWHFTGTISSGDTGAFSTISFLLKRKEVGG</sequence>